<keyword evidence="3 5" id="KW-1133">Transmembrane helix</keyword>
<dbReference type="Proteomes" id="UP000050326">
    <property type="component" value="Unassembled WGS sequence"/>
</dbReference>
<dbReference type="STRING" id="36849.OXPF_03430"/>
<protein>
    <recommendedName>
        <fullName evidence="5">Sec-independent protein translocase protein TatC</fullName>
    </recommendedName>
</protein>
<evidence type="ECO:0000256" key="4">
    <source>
        <dbReference type="ARBA" id="ARBA00023136"/>
    </source>
</evidence>
<evidence type="ECO:0000256" key="3">
    <source>
        <dbReference type="ARBA" id="ARBA00022989"/>
    </source>
</evidence>
<keyword evidence="5" id="KW-0653">Protein transport</keyword>
<feature type="transmembrane region" description="Helical" evidence="5">
    <location>
        <begin position="100"/>
        <end position="120"/>
    </location>
</feature>
<dbReference type="GO" id="GO:0033281">
    <property type="term" value="C:TAT protein transport complex"/>
    <property type="evidence" value="ECO:0007669"/>
    <property type="project" value="UniProtKB-UniRule"/>
</dbReference>
<organism evidence="6 7">
    <name type="scientific">Oxobacter pfennigii</name>
    <dbReference type="NCBI Taxonomy" id="36849"/>
    <lineage>
        <taxon>Bacteria</taxon>
        <taxon>Bacillati</taxon>
        <taxon>Bacillota</taxon>
        <taxon>Clostridia</taxon>
        <taxon>Eubacteriales</taxon>
        <taxon>Clostridiaceae</taxon>
        <taxon>Oxobacter</taxon>
    </lineage>
</organism>
<dbReference type="InterPro" id="IPR002033">
    <property type="entry name" value="TatC"/>
</dbReference>
<gene>
    <name evidence="6" type="primary">tatC_2</name>
    <name evidence="5" type="synonym">tatC</name>
    <name evidence="6" type="ORF">OXPF_03430</name>
</gene>
<keyword evidence="5" id="KW-0811">Translocation</keyword>
<dbReference type="GO" id="GO:0009977">
    <property type="term" value="F:proton motive force dependent protein transmembrane transporter activity"/>
    <property type="evidence" value="ECO:0007669"/>
    <property type="project" value="TreeGrafter"/>
</dbReference>
<comment type="subcellular location">
    <subcellularLocation>
        <location evidence="5">Cell membrane</location>
        <topology evidence="5">Multi-pass membrane protein</topology>
    </subcellularLocation>
    <subcellularLocation>
        <location evidence="1">Membrane</location>
        <topology evidence="1">Multi-pass membrane protein</topology>
    </subcellularLocation>
</comment>
<keyword evidence="2 5" id="KW-0812">Transmembrane</keyword>
<comment type="caution">
    <text evidence="6">The sequence shown here is derived from an EMBL/GenBank/DDBJ whole genome shotgun (WGS) entry which is preliminary data.</text>
</comment>
<feature type="transmembrane region" description="Helical" evidence="5">
    <location>
        <begin position="20"/>
        <end position="37"/>
    </location>
</feature>
<dbReference type="HAMAP" id="MF_00902">
    <property type="entry name" value="TatC"/>
    <property type="match status" value="1"/>
</dbReference>
<dbReference type="AlphaFoldDB" id="A0A0P9AKK0"/>
<comment type="similarity">
    <text evidence="5">Belongs to the TatC family.</text>
</comment>
<comment type="function">
    <text evidence="5">Part of the twin-arginine translocation (Tat) system that transports large folded proteins containing a characteristic twin-arginine motif in their signal peptide across membranes.</text>
</comment>
<feature type="transmembrane region" description="Helical" evidence="5">
    <location>
        <begin position="148"/>
        <end position="177"/>
    </location>
</feature>
<proteinExistence type="inferred from homology"/>
<evidence type="ECO:0000313" key="6">
    <source>
        <dbReference type="EMBL" id="KPU45875.1"/>
    </source>
</evidence>
<dbReference type="RefSeq" id="WP_242854294.1">
    <property type="nucleotide sequence ID" value="NZ_LKET01000016.1"/>
</dbReference>
<dbReference type="NCBIfam" id="TIGR00945">
    <property type="entry name" value="tatC"/>
    <property type="match status" value="1"/>
</dbReference>
<comment type="subunit">
    <text evidence="5">Forms a complex with TatA.</text>
</comment>
<keyword evidence="7" id="KW-1185">Reference proteome</keyword>
<accession>A0A0P9AKK0</accession>
<dbReference type="GO" id="GO:0065002">
    <property type="term" value="P:intracellular protein transmembrane transport"/>
    <property type="evidence" value="ECO:0007669"/>
    <property type="project" value="TreeGrafter"/>
</dbReference>
<dbReference type="PRINTS" id="PR01840">
    <property type="entry name" value="TATCFAMILY"/>
</dbReference>
<keyword evidence="5" id="KW-1003">Cell membrane</keyword>
<dbReference type="PANTHER" id="PTHR30371">
    <property type="entry name" value="SEC-INDEPENDENT PROTEIN TRANSLOCASE PROTEIN TATC"/>
    <property type="match status" value="1"/>
</dbReference>
<feature type="transmembrane region" description="Helical" evidence="5">
    <location>
        <begin position="62"/>
        <end position="88"/>
    </location>
</feature>
<keyword evidence="5" id="KW-0813">Transport</keyword>
<dbReference type="PANTHER" id="PTHR30371:SF0">
    <property type="entry name" value="SEC-INDEPENDENT PROTEIN TRANSLOCASE PROTEIN TATC, CHLOROPLASTIC-RELATED"/>
    <property type="match status" value="1"/>
</dbReference>
<dbReference type="EMBL" id="LKET01000016">
    <property type="protein sequence ID" value="KPU45875.1"/>
    <property type="molecule type" value="Genomic_DNA"/>
</dbReference>
<evidence type="ECO:0000256" key="2">
    <source>
        <dbReference type="ARBA" id="ARBA00022692"/>
    </source>
</evidence>
<reference evidence="6 7" key="1">
    <citation type="submission" date="2015-09" db="EMBL/GenBank/DDBJ databases">
        <title>Genome sequence of Oxobacter pfennigii DSM 3222.</title>
        <authorList>
            <person name="Poehlein A."/>
            <person name="Bengelsdorf F.R."/>
            <person name="Schiel-Bengelsdorf B."/>
            <person name="Duerre P."/>
            <person name="Daniel R."/>
        </authorList>
    </citation>
    <scope>NUCLEOTIDE SEQUENCE [LARGE SCALE GENOMIC DNA]</scope>
    <source>
        <strain evidence="6 7">DSM 3222</strain>
    </source>
</reference>
<dbReference type="GO" id="GO:0043953">
    <property type="term" value="P:protein transport by the Tat complex"/>
    <property type="evidence" value="ECO:0007669"/>
    <property type="project" value="UniProtKB-UniRule"/>
</dbReference>
<evidence type="ECO:0000256" key="5">
    <source>
        <dbReference type="HAMAP-Rule" id="MF_00902"/>
    </source>
</evidence>
<feature type="transmembrane region" description="Helical" evidence="5">
    <location>
        <begin position="189"/>
        <end position="205"/>
    </location>
</feature>
<keyword evidence="4 5" id="KW-0472">Membrane</keyword>
<evidence type="ECO:0000313" key="7">
    <source>
        <dbReference type="Proteomes" id="UP000050326"/>
    </source>
</evidence>
<feature type="transmembrane region" description="Helical" evidence="5">
    <location>
        <begin position="211"/>
        <end position="231"/>
    </location>
</feature>
<dbReference type="Pfam" id="PF00902">
    <property type="entry name" value="TatC"/>
    <property type="match status" value="1"/>
</dbReference>
<evidence type="ECO:0000256" key="1">
    <source>
        <dbReference type="ARBA" id="ARBA00004141"/>
    </source>
</evidence>
<name>A0A0P9AKK0_9CLOT</name>
<sequence length="247" mass="27637">MDDKKLTLVGHLQELRKRLVVVAIAIIAASSLSYYYIEIFVDELLKLGSQLEFIYLSPPELFMAYIKLAIIIGITVSMPIVFMEVWLFIKPGLTGKEKRYVFLSILGGFVFFALGVAFAYKTVLPMTIAFFANITVESIKPMISFENYIGFIGSILLSFGLVFEMPILSIALTKFGIINDKMLKKNRKMVILIIFIAAAIITPTVDIITQLLLAGPMLLLFEVSVMLSYIIGKEGKQDKKDLARASQ</sequence>